<feature type="transmembrane region" description="Helical" evidence="2">
    <location>
        <begin position="216"/>
        <end position="242"/>
    </location>
</feature>
<evidence type="ECO:0000259" key="3">
    <source>
        <dbReference type="Pfam" id="PF03703"/>
    </source>
</evidence>
<feature type="transmembrane region" description="Helical" evidence="2">
    <location>
        <begin position="380"/>
        <end position="398"/>
    </location>
</feature>
<comment type="caution">
    <text evidence="4">The sequence shown here is derived from an EMBL/GenBank/DDBJ whole genome shotgun (WGS) entry which is preliminary data.</text>
</comment>
<dbReference type="PANTHER" id="PTHR34473">
    <property type="entry name" value="UPF0699 TRANSMEMBRANE PROTEIN YDBS"/>
    <property type="match status" value="1"/>
</dbReference>
<feature type="compositionally biased region" description="Basic and acidic residues" evidence="1">
    <location>
        <begin position="518"/>
        <end position="530"/>
    </location>
</feature>
<dbReference type="PANTHER" id="PTHR34473:SF2">
    <property type="entry name" value="UPF0699 TRANSMEMBRANE PROTEIN YDBT"/>
    <property type="match status" value="1"/>
</dbReference>
<dbReference type="PIRSF" id="PIRSF026631">
    <property type="entry name" value="UCP026631"/>
    <property type="match status" value="1"/>
</dbReference>
<feature type="region of interest" description="Disordered" evidence="1">
    <location>
        <begin position="493"/>
        <end position="530"/>
    </location>
</feature>
<reference evidence="4 5" key="1">
    <citation type="submission" date="2021-03" db="EMBL/GenBank/DDBJ databases">
        <title>Sequencing the genomes of 1000 actinobacteria strains.</title>
        <authorList>
            <person name="Klenk H.-P."/>
        </authorList>
    </citation>
    <scope>NUCLEOTIDE SEQUENCE [LARGE SCALE GENOMIC DNA]</scope>
    <source>
        <strain evidence="4 5">DSM 14564</strain>
    </source>
</reference>
<evidence type="ECO:0000313" key="5">
    <source>
        <dbReference type="Proteomes" id="UP000698222"/>
    </source>
</evidence>
<dbReference type="Proteomes" id="UP000698222">
    <property type="component" value="Unassembled WGS sequence"/>
</dbReference>
<name>A0ABS4YH44_9MICO</name>
<organism evidence="4 5">
    <name type="scientific">Brachybacterium fresconis</name>
    <dbReference type="NCBI Taxonomy" id="173363"/>
    <lineage>
        <taxon>Bacteria</taxon>
        <taxon>Bacillati</taxon>
        <taxon>Actinomycetota</taxon>
        <taxon>Actinomycetes</taxon>
        <taxon>Micrococcales</taxon>
        <taxon>Dermabacteraceae</taxon>
        <taxon>Brachybacterium</taxon>
    </lineage>
</organism>
<dbReference type="RefSeq" id="WP_209888063.1">
    <property type="nucleotide sequence ID" value="NZ_BAAAJV010000002.1"/>
</dbReference>
<dbReference type="Pfam" id="PF03703">
    <property type="entry name" value="bPH_2"/>
    <property type="match status" value="2"/>
</dbReference>
<feature type="domain" description="YdbS-like PH" evidence="3">
    <location>
        <begin position="406"/>
        <end position="476"/>
    </location>
</feature>
<dbReference type="InterPro" id="IPR014529">
    <property type="entry name" value="UCP026631"/>
</dbReference>
<feature type="transmembrane region" description="Helical" evidence="2">
    <location>
        <begin position="174"/>
        <end position="196"/>
    </location>
</feature>
<feature type="transmembrane region" description="Helical" evidence="2">
    <location>
        <begin position="49"/>
        <end position="71"/>
    </location>
</feature>
<dbReference type="InterPro" id="IPR005182">
    <property type="entry name" value="YdbS-like_PH"/>
</dbReference>
<feature type="domain" description="YdbS-like PH" evidence="3">
    <location>
        <begin position="74"/>
        <end position="151"/>
    </location>
</feature>
<evidence type="ECO:0000256" key="2">
    <source>
        <dbReference type="SAM" id="Phobius"/>
    </source>
</evidence>
<keyword evidence="5" id="KW-1185">Reference proteome</keyword>
<evidence type="ECO:0000256" key="1">
    <source>
        <dbReference type="SAM" id="MobiDB-lite"/>
    </source>
</evidence>
<feature type="transmembrane region" description="Helical" evidence="2">
    <location>
        <begin position="20"/>
        <end position="43"/>
    </location>
</feature>
<gene>
    <name evidence="4" type="ORF">JOF44_000992</name>
</gene>
<keyword evidence="2" id="KW-0472">Membrane</keyword>
<proteinExistence type="predicted"/>
<protein>
    <submittedName>
        <fullName evidence="4">Membrane protein</fullName>
    </submittedName>
</protein>
<keyword evidence="2" id="KW-0812">Transmembrane</keyword>
<accession>A0ABS4YH44</accession>
<sequence length="530" mass="56426">MNDPESEVPWQRLDVRTIAASVLALTAVLLGIGVVVAVGLLLVGVSPGWVLLWVGGGVVVLSALIAATEWIRLRTTTYRLDATRIERRVRFLGSSRTSLARERIRNVELSADLVQRRLGIAEVKLATADGGGERFQLQALDRAVADALRTELLGERATAETGILARIDWGWLRYAPVSLATGAIGLAAYGVVFQVFDWFQAVPVLIAWLGTSAGAIPLVVLLPVLVVGAIVIGAIGTLAVYLEGWWGYRLGRHEDGSLDLRRGLLVSRSTVFDGDRLRGVTLHEPLGLRRAGGARLDVIAVGVKAPEGDQQNAQSPALVPAAPRTVGAEVAGTILGAPVPDALRSHPPAARRKRFLRAGLLTAAGVLLAVIPALFMPTLWWIPVLTAVVLGLVTAVLAQDNSRGLGHQVTDRHVVLRKGSLFRRTDVLGRDDVLGWNLTRSPFQRRAGLGTVVAASAGGSGAFRLPDVDAEQARAMMTSAGTVWEHLQVGEPGLPAEASPRSGTIQVSAGNARGRRPWTVERDGAAPRDR</sequence>
<dbReference type="EMBL" id="JAGIOC010000001">
    <property type="protein sequence ID" value="MBP2408089.1"/>
    <property type="molecule type" value="Genomic_DNA"/>
</dbReference>
<keyword evidence="2" id="KW-1133">Transmembrane helix</keyword>
<feature type="transmembrane region" description="Helical" evidence="2">
    <location>
        <begin position="355"/>
        <end position="374"/>
    </location>
</feature>
<evidence type="ECO:0000313" key="4">
    <source>
        <dbReference type="EMBL" id="MBP2408089.1"/>
    </source>
</evidence>